<feature type="compositionally biased region" description="Basic and acidic residues" evidence="1">
    <location>
        <begin position="236"/>
        <end position="257"/>
    </location>
</feature>
<feature type="compositionally biased region" description="Basic and acidic residues" evidence="1">
    <location>
        <begin position="132"/>
        <end position="159"/>
    </location>
</feature>
<keyword evidence="3" id="KW-1185">Reference proteome</keyword>
<sequence>MFNAARAIWQNFADSGWPLPAGGADGNGDRSEGDSDTDTDSDAMSYGGFYEPSYADVLVAKAMLQRCGGLPLELVDDIVDMAEYWPKTHVEVDFYENRRNGIFVPPRQSRNTGKNQFILRTPPLGFRAPPARGEEKKENDYSTKEPEPWPSRNDGDEVNKAAPGRAADSGVLCSDDDVRTWFPVGQAPPLEHPCRKIVFTLISHDQGWANNQRDRGSFKGSYSWFDVGLERYGVPGDKKDETKKEKDEETEPKDQKPEFNAVPPAASLYTLRPDVVEATEQSPTFHGQPTSSSMTQEPKRYQFSFPLLPGVDRLQSNRVATSAWTEYNIVWSWTDRKEDWDEKTSVETAPEAEHASSTDATYGGGEGEAEAEVHPLEKIGRGAETGNGEFVRNLRVGDVVTLWAKARFPGWVNMVQRAEIDVYWAV</sequence>
<feature type="region of interest" description="Disordered" evidence="1">
    <location>
        <begin position="233"/>
        <end position="260"/>
    </location>
</feature>
<accession>A0ABR3Z2X3</accession>
<feature type="region of interest" description="Disordered" evidence="1">
    <location>
        <begin position="18"/>
        <end position="44"/>
    </location>
</feature>
<dbReference type="EMBL" id="JAWCUI010000030">
    <property type="protein sequence ID" value="KAL1894903.1"/>
    <property type="molecule type" value="Genomic_DNA"/>
</dbReference>
<feature type="region of interest" description="Disordered" evidence="1">
    <location>
        <begin position="342"/>
        <end position="384"/>
    </location>
</feature>
<evidence type="ECO:0000313" key="2">
    <source>
        <dbReference type="EMBL" id="KAL1894903.1"/>
    </source>
</evidence>
<proteinExistence type="predicted"/>
<organism evidence="2 3">
    <name type="scientific">Sporothrix stenoceras</name>
    <dbReference type="NCBI Taxonomy" id="5173"/>
    <lineage>
        <taxon>Eukaryota</taxon>
        <taxon>Fungi</taxon>
        <taxon>Dikarya</taxon>
        <taxon>Ascomycota</taxon>
        <taxon>Pezizomycotina</taxon>
        <taxon>Sordariomycetes</taxon>
        <taxon>Sordariomycetidae</taxon>
        <taxon>Ophiostomatales</taxon>
        <taxon>Ophiostomataceae</taxon>
        <taxon>Sporothrix</taxon>
    </lineage>
</organism>
<evidence type="ECO:0000313" key="3">
    <source>
        <dbReference type="Proteomes" id="UP001583186"/>
    </source>
</evidence>
<dbReference type="Proteomes" id="UP001583186">
    <property type="component" value="Unassembled WGS sequence"/>
</dbReference>
<evidence type="ECO:0000256" key="1">
    <source>
        <dbReference type="SAM" id="MobiDB-lite"/>
    </source>
</evidence>
<feature type="compositionally biased region" description="Basic and acidic residues" evidence="1">
    <location>
        <begin position="371"/>
        <end position="381"/>
    </location>
</feature>
<feature type="compositionally biased region" description="Basic and acidic residues" evidence="1">
    <location>
        <begin position="342"/>
        <end position="356"/>
    </location>
</feature>
<protein>
    <submittedName>
        <fullName evidence="2">Uncharacterized protein</fullName>
    </submittedName>
</protein>
<name>A0ABR3Z2X3_9PEZI</name>
<comment type="caution">
    <text evidence="2">The sequence shown here is derived from an EMBL/GenBank/DDBJ whole genome shotgun (WGS) entry which is preliminary data.</text>
</comment>
<gene>
    <name evidence="2" type="ORF">Sste5346_005590</name>
</gene>
<feature type="region of interest" description="Disordered" evidence="1">
    <location>
        <begin position="120"/>
        <end position="171"/>
    </location>
</feature>
<reference evidence="2 3" key="1">
    <citation type="journal article" date="2024" name="IMA Fungus">
        <title>IMA Genome - F19 : A genome assembly and annotation guide to empower mycologists, including annotated draft genome sequences of Ceratocystis pirilliformis, Diaporthe australafricana, Fusarium ophioides, Paecilomyces lecythidis, and Sporothrix stenoceras.</title>
        <authorList>
            <person name="Aylward J."/>
            <person name="Wilson A.M."/>
            <person name="Visagie C.M."/>
            <person name="Spraker J."/>
            <person name="Barnes I."/>
            <person name="Buitendag C."/>
            <person name="Ceriani C."/>
            <person name="Del Mar Angel L."/>
            <person name="du Plessis D."/>
            <person name="Fuchs T."/>
            <person name="Gasser K."/>
            <person name="Kramer D."/>
            <person name="Li W."/>
            <person name="Munsamy K."/>
            <person name="Piso A."/>
            <person name="Price J.L."/>
            <person name="Sonnekus B."/>
            <person name="Thomas C."/>
            <person name="van der Nest A."/>
            <person name="van Dijk A."/>
            <person name="van Heerden A."/>
            <person name="van Vuuren N."/>
            <person name="Yilmaz N."/>
            <person name="Duong T.A."/>
            <person name="van der Merwe N.A."/>
            <person name="Wingfield M.J."/>
            <person name="Wingfield B.D."/>
        </authorList>
    </citation>
    <scope>NUCLEOTIDE SEQUENCE [LARGE SCALE GENOMIC DNA]</scope>
    <source>
        <strain evidence="2 3">CMW 5346</strain>
    </source>
</reference>